<evidence type="ECO:0000313" key="1">
    <source>
        <dbReference type="EMBL" id="KAF7847124.1"/>
    </source>
</evidence>
<sequence length="128" mass="14386">MTHLAYVFSRHTTKVEKDKQQKISLSPSQKIIREFKKNEMNKYGKLQVSPNSRTSSPAGEFEFLVKYGQAALAKKREDYFLKKPDCERIAGDPSTSFSAFVIFDGHNGILAAIFAKENLLANVLSAIL</sequence>
<dbReference type="InterPro" id="IPR036457">
    <property type="entry name" value="PPM-type-like_dom_sf"/>
</dbReference>
<protein>
    <recommendedName>
        <fullName evidence="3">PPM-type phosphatase domain-containing protein</fullName>
    </recommendedName>
</protein>
<dbReference type="Proteomes" id="UP000806378">
    <property type="component" value="Unassembled WGS sequence"/>
</dbReference>
<dbReference type="EMBL" id="MU091235">
    <property type="protein sequence ID" value="KAF7847124.1"/>
    <property type="molecule type" value="Genomic_DNA"/>
</dbReference>
<name>A0A8T0CIR5_CORYI</name>
<reference evidence="1" key="1">
    <citation type="submission" date="2020-05" db="EMBL/GenBank/DDBJ databases">
        <title>WGS assembly of Corymbia citriodora subspecies variegata.</title>
        <authorList>
            <person name="Barry K."/>
            <person name="Hundley H."/>
            <person name="Shu S."/>
            <person name="Jenkins J."/>
            <person name="Grimwood J."/>
            <person name="Baten A."/>
        </authorList>
    </citation>
    <scope>NUCLEOTIDE SEQUENCE</scope>
    <source>
        <strain evidence="1">CV2-018</strain>
    </source>
</reference>
<accession>A0A8T0CIR5</accession>
<dbReference type="OrthoDB" id="1720605at2759"/>
<gene>
    <name evidence="1" type="ORF">BT93_L3340</name>
</gene>
<dbReference type="AlphaFoldDB" id="A0A8T0CIR5"/>
<keyword evidence="2" id="KW-1185">Reference proteome</keyword>
<organism evidence="1 2">
    <name type="scientific">Corymbia citriodora subsp. variegata</name>
    <dbReference type="NCBI Taxonomy" id="360336"/>
    <lineage>
        <taxon>Eukaryota</taxon>
        <taxon>Viridiplantae</taxon>
        <taxon>Streptophyta</taxon>
        <taxon>Embryophyta</taxon>
        <taxon>Tracheophyta</taxon>
        <taxon>Spermatophyta</taxon>
        <taxon>Magnoliopsida</taxon>
        <taxon>eudicotyledons</taxon>
        <taxon>Gunneridae</taxon>
        <taxon>Pentapetalae</taxon>
        <taxon>rosids</taxon>
        <taxon>malvids</taxon>
        <taxon>Myrtales</taxon>
        <taxon>Myrtaceae</taxon>
        <taxon>Myrtoideae</taxon>
        <taxon>Eucalypteae</taxon>
        <taxon>Corymbia</taxon>
    </lineage>
</organism>
<evidence type="ECO:0000313" key="2">
    <source>
        <dbReference type="Proteomes" id="UP000806378"/>
    </source>
</evidence>
<comment type="caution">
    <text evidence="1">The sequence shown here is derived from an EMBL/GenBank/DDBJ whole genome shotgun (WGS) entry which is preliminary data.</text>
</comment>
<dbReference type="SUPFAM" id="SSF81606">
    <property type="entry name" value="PP2C-like"/>
    <property type="match status" value="1"/>
</dbReference>
<proteinExistence type="predicted"/>
<dbReference type="Gramene" id="rna-gnl|WGS:JABURB|Cocit.L3340.1">
    <property type="protein sequence ID" value="cds-KAF7847124.1"/>
    <property type="gene ID" value="gene-BT93_L3340"/>
</dbReference>
<evidence type="ECO:0008006" key="3">
    <source>
        <dbReference type="Google" id="ProtNLM"/>
    </source>
</evidence>